<keyword evidence="5" id="KW-1185">Reference proteome</keyword>
<dbReference type="Gene3D" id="3.40.50.1820">
    <property type="entry name" value="alpha/beta hydrolase"/>
    <property type="match status" value="1"/>
</dbReference>
<comment type="similarity">
    <text evidence="1">Belongs to the type-B carboxylesterase/lipase family.</text>
</comment>
<accession>A0AAV4XGE6</accession>
<evidence type="ECO:0000259" key="3">
    <source>
        <dbReference type="Pfam" id="PF00135"/>
    </source>
</evidence>
<proteinExistence type="inferred from homology"/>
<dbReference type="SUPFAM" id="SSF53474">
    <property type="entry name" value="alpha/beta-Hydrolases"/>
    <property type="match status" value="1"/>
</dbReference>
<reference evidence="4 5" key="1">
    <citation type="submission" date="2021-06" db="EMBL/GenBank/DDBJ databases">
        <title>Caerostris extrusa draft genome.</title>
        <authorList>
            <person name="Kono N."/>
            <person name="Arakawa K."/>
        </authorList>
    </citation>
    <scope>NUCLEOTIDE SEQUENCE [LARGE SCALE GENOMIC DNA]</scope>
</reference>
<evidence type="ECO:0000313" key="4">
    <source>
        <dbReference type="EMBL" id="GIY92853.1"/>
    </source>
</evidence>
<organism evidence="4 5">
    <name type="scientific">Caerostris extrusa</name>
    <name type="common">Bark spider</name>
    <name type="synonym">Caerostris bankana</name>
    <dbReference type="NCBI Taxonomy" id="172846"/>
    <lineage>
        <taxon>Eukaryota</taxon>
        <taxon>Metazoa</taxon>
        <taxon>Ecdysozoa</taxon>
        <taxon>Arthropoda</taxon>
        <taxon>Chelicerata</taxon>
        <taxon>Arachnida</taxon>
        <taxon>Araneae</taxon>
        <taxon>Araneomorphae</taxon>
        <taxon>Entelegynae</taxon>
        <taxon>Araneoidea</taxon>
        <taxon>Araneidae</taxon>
        <taxon>Caerostris</taxon>
    </lineage>
</organism>
<comment type="caution">
    <text evidence="4">The sequence shown here is derived from an EMBL/GenBank/DDBJ whole genome shotgun (WGS) entry which is preliminary data.</text>
</comment>
<evidence type="ECO:0000313" key="5">
    <source>
        <dbReference type="Proteomes" id="UP001054945"/>
    </source>
</evidence>
<dbReference type="Pfam" id="PF00135">
    <property type="entry name" value="COesterase"/>
    <property type="match status" value="1"/>
</dbReference>
<protein>
    <submittedName>
        <fullName evidence="4">Esterase FE4</fullName>
    </submittedName>
</protein>
<keyword evidence="2" id="KW-0325">Glycoprotein</keyword>
<name>A0AAV4XGE6_CAEEX</name>
<gene>
    <name evidence="4" type="primary">ESTF</name>
    <name evidence="4" type="ORF">CEXT_228251</name>
</gene>
<evidence type="ECO:0000256" key="2">
    <source>
        <dbReference type="ARBA" id="ARBA00023180"/>
    </source>
</evidence>
<dbReference type="InterPro" id="IPR002018">
    <property type="entry name" value="CarbesteraseB"/>
</dbReference>
<feature type="domain" description="Carboxylesterase type B" evidence="3">
    <location>
        <begin position="76"/>
        <end position="198"/>
    </location>
</feature>
<sequence>MFVNKRPGATHQTLKTWNQKLGTICVQGFTNNMVISQHLWPRAYGQRNHFGHLQLQDRGFWLFELRRQDVSRQHGGSGAASVFMHILSPQSQGLFSRAIMQSGSALCDWALEGEPFGYAREVAQRVKCPTDSANSIIDCLRLKPVLDILNAQKDTKIFGDYPLRAVPVVEKSGEYKFLPDTPINLLNAGNFRRVPLMAESTGTKGPSSTRFS</sequence>
<evidence type="ECO:0000256" key="1">
    <source>
        <dbReference type="ARBA" id="ARBA00005964"/>
    </source>
</evidence>
<dbReference type="Proteomes" id="UP001054945">
    <property type="component" value="Unassembled WGS sequence"/>
</dbReference>
<dbReference type="InterPro" id="IPR051093">
    <property type="entry name" value="Neuroligin/BSAL"/>
</dbReference>
<dbReference type="AlphaFoldDB" id="A0AAV4XGE6"/>
<dbReference type="PANTHER" id="PTHR43903">
    <property type="entry name" value="NEUROLIGIN"/>
    <property type="match status" value="1"/>
</dbReference>
<dbReference type="InterPro" id="IPR029058">
    <property type="entry name" value="AB_hydrolase_fold"/>
</dbReference>
<dbReference type="EMBL" id="BPLR01017592">
    <property type="protein sequence ID" value="GIY92853.1"/>
    <property type="molecule type" value="Genomic_DNA"/>
</dbReference>